<organism evidence="8">
    <name type="scientific">Arcella intermedia</name>
    <dbReference type="NCBI Taxonomy" id="1963864"/>
    <lineage>
        <taxon>Eukaryota</taxon>
        <taxon>Amoebozoa</taxon>
        <taxon>Tubulinea</taxon>
        <taxon>Elardia</taxon>
        <taxon>Arcellinida</taxon>
        <taxon>Sphaerothecina</taxon>
        <taxon>Arcellidae</taxon>
        <taxon>Arcella</taxon>
    </lineage>
</organism>
<comment type="catalytic activity">
    <reaction evidence="6">
        <text>L-serine = pyruvate + NH4(+)</text>
        <dbReference type="Rhea" id="RHEA:19169"/>
        <dbReference type="ChEBI" id="CHEBI:15361"/>
        <dbReference type="ChEBI" id="CHEBI:28938"/>
        <dbReference type="ChEBI" id="CHEBI:33384"/>
        <dbReference type="EC" id="4.3.1.17"/>
    </reaction>
</comment>
<evidence type="ECO:0000256" key="2">
    <source>
        <dbReference type="ARBA" id="ARBA00010869"/>
    </source>
</evidence>
<dbReference type="GO" id="GO:0006565">
    <property type="term" value="P:L-serine catabolic process"/>
    <property type="evidence" value="ECO:0007669"/>
    <property type="project" value="TreeGrafter"/>
</dbReference>
<accession>A0A6B2LA06</accession>
<evidence type="ECO:0000256" key="3">
    <source>
        <dbReference type="ARBA" id="ARBA00012093"/>
    </source>
</evidence>
<dbReference type="Gene3D" id="3.40.50.1100">
    <property type="match status" value="1"/>
</dbReference>
<evidence type="ECO:0000313" key="8">
    <source>
        <dbReference type="EMBL" id="NDV33883.1"/>
    </source>
</evidence>
<evidence type="ECO:0000256" key="4">
    <source>
        <dbReference type="ARBA" id="ARBA00022898"/>
    </source>
</evidence>
<dbReference type="GO" id="GO:0009097">
    <property type="term" value="P:isoleucine biosynthetic process"/>
    <property type="evidence" value="ECO:0007669"/>
    <property type="project" value="TreeGrafter"/>
</dbReference>
<keyword evidence="5" id="KW-0456">Lyase</keyword>
<dbReference type="GO" id="GO:0003941">
    <property type="term" value="F:L-serine ammonia-lyase activity"/>
    <property type="evidence" value="ECO:0007669"/>
    <property type="project" value="UniProtKB-EC"/>
</dbReference>
<dbReference type="InterPro" id="IPR050147">
    <property type="entry name" value="Ser/Thr_Dehydratase"/>
</dbReference>
<evidence type="ECO:0000256" key="6">
    <source>
        <dbReference type="ARBA" id="ARBA00049406"/>
    </source>
</evidence>
<dbReference type="InterPro" id="IPR001926">
    <property type="entry name" value="TrpB-like_PALP"/>
</dbReference>
<dbReference type="SUPFAM" id="SSF53686">
    <property type="entry name" value="Tryptophan synthase beta subunit-like PLP-dependent enzymes"/>
    <property type="match status" value="1"/>
</dbReference>
<proteinExistence type="inferred from homology"/>
<dbReference type="Pfam" id="PF00291">
    <property type="entry name" value="PALP"/>
    <property type="match status" value="1"/>
</dbReference>
<evidence type="ECO:0000256" key="1">
    <source>
        <dbReference type="ARBA" id="ARBA00001933"/>
    </source>
</evidence>
<comment type="cofactor">
    <cofactor evidence="1">
        <name>pyridoxal 5'-phosphate</name>
        <dbReference type="ChEBI" id="CHEBI:597326"/>
    </cofactor>
</comment>
<reference evidence="8" key="1">
    <citation type="journal article" date="2020" name="J. Eukaryot. Microbiol.">
        <title>De novo Sequencing, Assembly and Annotation of the Transcriptome for the Free-Living Testate Amoeba Arcella intermedia.</title>
        <authorList>
            <person name="Ribeiro G.M."/>
            <person name="Porfirio-Sousa A.L."/>
            <person name="Maurer-Alcala X.X."/>
            <person name="Katz L.A."/>
            <person name="Lahr D.J.G."/>
        </authorList>
    </citation>
    <scope>NUCLEOTIDE SEQUENCE</scope>
</reference>
<comment type="similarity">
    <text evidence="2">Belongs to the serine/threonine dehydratase family.</text>
</comment>
<protein>
    <recommendedName>
        <fullName evidence="3">L-serine ammonia-lyase</fullName>
        <ecNumber evidence="3">4.3.1.17</ecNumber>
    </recommendedName>
</protein>
<dbReference type="PANTHER" id="PTHR48078:SF2">
    <property type="entry name" value="CATABOLIC L-SERINE_THREONINE DEHYDRATASE"/>
    <property type="match status" value="1"/>
</dbReference>
<dbReference type="GO" id="GO:0006567">
    <property type="term" value="P:L-threonine catabolic process"/>
    <property type="evidence" value="ECO:0007669"/>
    <property type="project" value="TreeGrafter"/>
</dbReference>
<dbReference type="EC" id="4.3.1.17" evidence="3"/>
<feature type="domain" description="Tryptophan synthase beta chain-like PALP" evidence="7">
    <location>
        <begin position="2"/>
        <end position="229"/>
    </location>
</feature>
<dbReference type="InterPro" id="IPR036052">
    <property type="entry name" value="TrpB-like_PALP_sf"/>
</dbReference>
<evidence type="ECO:0000256" key="5">
    <source>
        <dbReference type="ARBA" id="ARBA00023239"/>
    </source>
</evidence>
<keyword evidence="4" id="KW-0663">Pyridoxal phosphate</keyword>
<dbReference type="PANTHER" id="PTHR48078">
    <property type="entry name" value="THREONINE DEHYDRATASE, MITOCHONDRIAL-RELATED"/>
    <property type="match status" value="1"/>
</dbReference>
<dbReference type="GO" id="GO:0004794">
    <property type="term" value="F:threonine deaminase activity"/>
    <property type="evidence" value="ECO:0007669"/>
    <property type="project" value="TreeGrafter"/>
</dbReference>
<dbReference type="AlphaFoldDB" id="A0A6B2LA06"/>
<name>A0A6B2LA06_9EUKA</name>
<dbReference type="EMBL" id="GIBP01004914">
    <property type="protein sequence ID" value="NDV33883.1"/>
    <property type="molecule type" value="Transcribed_RNA"/>
</dbReference>
<sequence>MGKPITVFVPDNVHPKLKRKMELEGANVVVHGKVWADAHQKAIEFAKAVPHCEVVHPFDHEDLWEGHASIITEAAGDLKKKPQAVLCVVGGGGLMVGLLRGMHKVGWEDVPLIVSETTGAASFAAAVEAGKLVTLPTINTIAKTLGASTVAKEAFDWTKRHKIVHRVVTDREVLEAIVRFQEDHQFLVEPSCGAGLALLYSEKHSEFLLRQLQGESKKDREGVLVVICGGNGVDIDMIEEWNKNKASL</sequence>
<evidence type="ECO:0000259" key="7">
    <source>
        <dbReference type="Pfam" id="PF00291"/>
    </source>
</evidence>